<keyword evidence="2" id="KW-0732">Signal</keyword>
<dbReference type="InterPro" id="IPR010319">
    <property type="entry name" value="Transglutaminase-like_Cys_pept"/>
</dbReference>
<evidence type="ECO:0000256" key="2">
    <source>
        <dbReference type="SAM" id="SignalP"/>
    </source>
</evidence>
<evidence type="ECO:0000256" key="1">
    <source>
        <dbReference type="SAM" id="MobiDB-lite"/>
    </source>
</evidence>
<feature type="compositionally biased region" description="Polar residues" evidence="1">
    <location>
        <begin position="192"/>
        <end position="201"/>
    </location>
</feature>
<proteinExistence type="predicted"/>
<dbReference type="Gene3D" id="3.10.620.30">
    <property type="match status" value="1"/>
</dbReference>
<dbReference type="Pfam" id="PF06035">
    <property type="entry name" value="Peptidase_C93"/>
    <property type="match status" value="1"/>
</dbReference>
<evidence type="ECO:0000313" key="4">
    <source>
        <dbReference type="Proteomes" id="UP000239772"/>
    </source>
</evidence>
<feature type="region of interest" description="Disordered" evidence="1">
    <location>
        <begin position="192"/>
        <end position="231"/>
    </location>
</feature>
<reference evidence="4" key="1">
    <citation type="submission" date="2018-03" db="EMBL/GenBank/DDBJ databases">
        <authorList>
            <person name="Sun L."/>
            <person name="Liu H."/>
            <person name="Chen W."/>
            <person name="Huang K."/>
            <person name="Liu W."/>
            <person name="Gao X."/>
        </authorList>
    </citation>
    <scope>NUCLEOTIDE SEQUENCE [LARGE SCALE GENOMIC DNA]</scope>
    <source>
        <strain evidence="4">SH9</strain>
    </source>
</reference>
<gene>
    <name evidence="3" type="ORF">SLNSH_08080</name>
</gene>
<dbReference type="RefSeq" id="WP_106336175.1">
    <property type="nucleotide sequence ID" value="NZ_PVZS01000007.1"/>
</dbReference>
<dbReference type="AlphaFoldDB" id="A0A2T1HV91"/>
<protein>
    <submittedName>
        <fullName evidence="3">Transglutaminase</fullName>
    </submittedName>
</protein>
<dbReference type="EMBL" id="PVZS01000007">
    <property type="protein sequence ID" value="PSC05538.1"/>
    <property type="molecule type" value="Genomic_DNA"/>
</dbReference>
<feature type="compositionally biased region" description="Low complexity" evidence="1">
    <location>
        <begin position="205"/>
        <end position="219"/>
    </location>
</feature>
<dbReference type="OrthoDB" id="7206808at2"/>
<name>A0A2T1HV91_9HYPH</name>
<feature type="signal peptide" evidence="2">
    <location>
        <begin position="1"/>
        <end position="25"/>
    </location>
</feature>
<evidence type="ECO:0000313" key="3">
    <source>
        <dbReference type="EMBL" id="PSC05538.1"/>
    </source>
</evidence>
<dbReference type="PANTHER" id="PTHR39327">
    <property type="match status" value="1"/>
</dbReference>
<sequence length="231" mass="25322">MRNSSRWAGAMLALAMLQCGSPAGAQEQGAPTTSSFLAVGAKTQPINGWTVFCQRYFPECETKPLEPRTMTLDADAWSLLQSVNAEINDTVESVTDADHWGIAEQWDYPLDGRGDCEDYVLAKRKRLMELGAPRQALLITVVLDTSGAGHAILIVRMDRGDFVLDNLTSTIKPWSQTGYRYLKMQSQEDPNTWLGITSDETTPVAASARPPRAASLARLHPGPRNAMAKAR</sequence>
<organism evidence="3 4">
    <name type="scientific">Alsobacter soli</name>
    <dbReference type="NCBI Taxonomy" id="2109933"/>
    <lineage>
        <taxon>Bacteria</taxon>
        <taxon>Pseudomonadati</taxon>
        <taxon>Pseudomonadota</taxon>
        <taxon>Alphaproteobacteria</taxon>
        <taxon>Hyphomicrobiales</taxon>
        <taxon>Alsobacteraceae</taxon>
        <taxon>Alsobacter</taxon>
    </lineage>
</organism>
<comment type="caution">
    <text evidence="3">The sequence shown here is derived from an EMBL/GenBank/DDBJ whole genome shotgun (WGS) entry which is preliminary data.</text>
</comment>
<dbReference type="PANTHER" id="PTHR39327:SF1">
    <property type="entry name" value="BLR5470 PROTEIN"/>
    <property type="match status" value="1"/>
</dbReference>
<keyword evidence="4" id="KW-1185">Reference proteome</keyword>
<accession>A0A2T1HV91</accession>
<feature type="chain" id="PRO_5015786596" evidence="2">
    <location>
        <begin position="26"/>
        <end position="231"/>
    </location>
</feature>
<dbReference type="Proteomes" id="UP000239772">
    <property type="component" value="Unassembled WGS sequence"/>
</dbReference>